<dbReference type="EMBL" id="LWQU01000152">
    <property type="protein sequence ID" value="OAN48903.1"/>
    <property type="molecule type" value="Genomic_DNA"/>
</dbReference>
<dbReference type="Gene3D" id="1.10.600.10">
    <property type="entry name" value="Farnesyl Diphosphate Synthase"/>
    <property type="match status" value="1"/>
</dbReference>
<dbReference type="FunFam" id="1.10.600.10:FF:000001">
    <property type="entry name" value="Geranylgeranyl diphosphate synthase"/>
    <property type="match status" value="1"/>
</dbReference>
<accession>A0A178MK08</accession>
<dbReference type="InterPro" id="IPR000092">
    <property type="entry name" value="Polyprenyl_synt"/>
</dbReference>
<dbReference type="SFLD" id="SFLDS00005">
    <property type="entry name" value="Isoprenoid_Synthase_Type_I"/>
    <property type="match status" value="1"/>
</dbReference>
<dbReference type="CDD" id="cd00685">
    <property type="entry name" value="Trans_IPPS_HT"/>
    <property type="match status" value="1"/>
</dbReference>
<keyword evidence="5" id="KW-0460">Magnesium</keyword>
<gene>
    <name evidence="8" type="ORF">A6A05_02655</name>
</gene>
<evidence type="ECO:0000256" key="6">
    <source>
        <dbReference type="ARBA" id="ARBA00023229"/>
    </source>
</evidence>
<dbReference type="NCBIfam" id="NF045485">
    <property type="entry name" value="FPPsyn"/>
    <property type="match status" value="1"/>
</dbReference>
<evidence type="ECO:0000256" key="1">
    <source>
        <dbReference type="ARBA" id="ARBA00001946"/>
    </source>
</evidence>
<dbReference type="AlphaFoldDB" id="A0A178MK08"/>
<dbReference type="STRING" id="1437059.A6A05_02655"/>
<evidence type="ECO:0000256" key="5">
    <source>
        <dbReference type="ARBA" id="ARBA00022842"/>
    </source>
</evidence>
<dbReference type="Pfam" id="PF00348">
    <property type="entry name" value="polyprenyl_synt"/>
    <property type="match status" value="1"/>
</dbReference>
<comment type="cofactor">
    <cofactor evidence="1">
        <name>Mg(2+)</name>
        <dbReference type="ChEBI" id="CHEBI:18420"/>
    </cofactor>
</comment>
<keyword evidence="4" id="KW-0479">Metal-binding</keyword>
<dbReference type="GO" id="GO:0016114">
    <property type="term" value="P:terpenoid biosynthetic process"/>
    <property type="evidence" value="ECO:0007669"/>
    <property type="project" value="UniProtKB-ARBA"/>
</dbReference>
<dbReference type="GO" id="GO:0005737">
    <property type="term" value="C:cytoplasm"/>
    <property type="evidence" value="ECO:0007669"/>
    <property type="project" value="UniProtKB-ARBA"/>
</dbReference>
<dbReference type="SFLD" id="SFLDG01017">
    <property type="entry name" value="Polyprenyl_Transferase_Like"/>
    <property type="match status" value="1"/>
</dbReference>
<dbReference type="GO" id="GO:0046872">
    <property type="term" value="F:metal ion binding"/>
    <property type="evidence" value="ECO:0007669"/>
    <property type="project" value="UniProtKB-KW"/>
</dbReference>
<dbReference type="InterPro" id="IPR053378">
    <property type="entry name" value="Prenyl_diphosphate_synthase"/>
</dbReference>
<evidence type="ECO:0000256" key="2">
    <source>
        <dbReference type="ARBA" id="ARBA00006706"/>
    </source>
</evidence>
<evidence type="ECO:0000256" key="4">
    <source>
        <dbReference type="ARBA" id="ARBA00022723"/>
    </source>
</evidence>
<evidence type="ECO:0000256" key="3">
    <source>
        <dbReference type="ARBA" id="ARBA00022679"/>
    </source>
</evidence>
<dbReference type="InterPro" id="IPR033749">
    <property type="entry name" value="Polyprenyl_synt_CS"/>
</dbReference>
<reference evidence="8 9" key="1">
    <citation type="submission" date="2016-04" db="EMBL/GenBank/DDBJ databases">
        <title>Draft genome sequence of freshwater magnetotactic bacteria Magnetospirillum marisnigri SP-1 and Magnetospirillum moscoviense BB-1.</title>
        <authorList>
            <person name="Koziaeva V."/>
            <person name="Dziuba M.V."/>
            <person name="Ivanov T.M."/>
            <person name="Kuznetsov B."/>
            <person name="Grouzdev D.S."/>
        </authorList>
    </citation>
    <scope>NUCLEOTIDE SEQUENCE [LARGE SCALE GENOMIC DNA]</scope>
    <source>
        <strain evidence="8 9">BB-1</strain>
    </source>
</reference>
<organism evidence="8 9">
    <name type="scientific">Magnetospirillum moscoviense</name>
    <dbReference type="NCBI Taxonomy" id="1437059"/>
    <lineage>
        <taxon>Bacteria</taxon>
        <taxon>Pseudomonadati</taxon>
        <taxon>Pseudomonadota</taxon>
        <taxon>Alphaproteobacteria</taxon>
        <taxon>Rhodospirillales</taxon>
        <taxon>Rhodospirillaceae</taxon>
        <taxon>Magnetospirillum</taxon>
    </lineage>
</organism>
<sequence>MPRMSPQSRRLSEALAAAAAQVNAELDLLLQAGECPERRVHDAMRYATLDGGKRLRPFLVMQSASLFNVSPSSALRVAAALEMVHCYSLVHDDLPCMDDDDLRRGRPTCHKKFDEATALLAGDGLLTRAFEVLAGEATHCDPAVRCQLVGELAHAAGGQGMVGGQMVDLQAASLDMDVNDITRLQQMKTGRLISYGCEAGAILGKAASSLRLALKNYAREIGLAFQIADDILDVEGDAKQVGKALRKDAEAGKATFVSLLGIDRARAQAKMLADQACRHLEPFGDKADLLRSTALYIVERRT</sequence>
<keyword evidence="3 7" id="KW-0808">Transferase</keyword>
<evidence type="ECO:0000313" key="9">
    <source>
        <dbReference type="Proteomes" id="UP000078543"/>
    </source>
</evidence>
<comment type="similarity">
    <text evidence="2 7">Belongs to the FPP/GGPP synthase family.</text>
</comment>
<name>A0A178MK08_9PROT</name>
<proteinExistence type="inferred from homology"/>
<protein>
    <submittedName>
        <fullName evidence="8">Farnesyl-diphosphate synthase</fullName>
    </submittedName>
</protein>
<dbReference type="PANTHER" id="PTHR43281">
    <property type="entry name" value="FARNESYL DIPHOSPHATE SYNTHASE"/>
    <property type="match status" value="1"/>
</dbReference>
<dbReference type="PANTHER" id="PTHR43281:SF1">
    <property type="entry name" value="FARNESYL DIPHOSPHATE SYNTHASE"/>
    <property type="match status" value="1"/>
</dbReference>
<dbReference type="SUPFAM" id="SSF48576">
    <property type="entry name" value="Terpenoid synthases"/>
    <property type="match status" value="1"/>
</dbReference>
<keyword evidence="9" id="KW-1185">Reference proteome</keyword>
<dbReference type="PROSITE" id="PS00444">
    <property type="entry name" value="POLYPRENYL_SYNTHASE_2"/>
    <property type="match status" value="1"/>
</dbReference>
<comment type="caution">
    <text evidence="8">The sequence shown here is derived from an EMBL/GenBank/DDBJ whole genome shotgun (WGS) entry which is preliminary data.</text>
</comment>
<dbReference type="PROSITE" id="PS00723">
    <property type="entry name" value="POLYPRENYL_SYNTHASE_1"/>
    <property type="match status" value="1"/>
</dbReference>
<dbReference type="Proteomes" id="UP000078543">
    <property type="component" value="Unassembled WGS sequence"/>
</dbReference>
<dbReference type="RefSeq" id="WP_068501946.1">
    <property type="nucleotide sequence ID" value="NZ_LWQU01000152.1"/>
</dbReference>
<dbReference type="GO" id="GO:0004659">
    <property type="term" value="F:prenyltransferase activity"/>
    <property type="evidence" value="ECO:0007669"/>
    <property type="project" value="InterPro"/>
</dbReference>
<dbReference type="InterPro" id="IPR008949">
    <property type="entry name" value="Isoprenoid_synthase_dom_sf"/>
</dbReference>
<evidence type="ECO:0000313" key="8">
    <source>
        <dbReference type="EMBL" id="OAN48903.1"/>
    </source>
</evidence>
<keyword evidence="6" id="KW-0414">Isoprene biosynthesis</keyword>
<evidence type="ECO:0000256" key="7">
    <source>
        <dbReference type="RuleBase" id="RU004466"/>
    </source>
</evidence>